<dbReference type="RefSeq" id="WP_393992171.1">
    <property type="nucleotide sequence ID" value="NZ_JBAFVH010000004.1"/>
</dbReference>
<evidence type="ECO:0000256" key="1">
    <source>
        <dbReference type="ARBA" id="ARBA00022448"/>
    </source>
</evidence>
<evidence type="ECO:0000256" key="2">
    <source>
        <dbReference type="ARBA" id="ARBA00022741"/>
    </source>
</evidence>
<dbReference type="InterPro" id="IPR003439">
    <property type="entry name" value="ABC_transporter-like_ATP-bd"/>
</dbReference>
<keyword evidence="1" id="KW-0813">Transport</keyword>
<dbReference type="SMART" id="SM00382">
    <property type="entry name" value="AAA"/>
    <property type="match status" value="1"/>
</dbReference>
<dbReference type="EMBL" id="JBAFVH010000004">
    <property type="protein sequence ID" value="MFG1372267.1"/>
    <property type="molecule type" value="Genomic_DNA"/>
</dbReference>
<protein>
    <submittedName>
        <fullName evidence="5">ABC transporter ATP-binding protein</fullName>
    </submittedName>
</protein>
<proteinExistence type="predicted"/>
<evidence type="ECO:0000313" key="6">
    <source>
        <dbReference type="Proteomes" id="UP001604002"/>
    </source>
</evidence>
<keyword evidence="2" id="KW-0547">Nucleotide-binding</keyword>
<sequence length="261" mass="27408">MSTELRAELRLSNISRRFGGLAAVSDVSLVIPEGQITGLIGPNGAGKTTLFNLVTGTLRPTSGEIHFGGARIDGRDPGDVARRGLVRSFQSPMVLPGLTVAEHLRRAALFHAAGCPRDLLRRRSQRAAEAAADTLTEELLAFSGLGAHAAQEASALAYGLQKVLGLAMALASRPRLLLADEPAAGLNGAETAHMETLLRAIRAERGVSLVVIEHDLPMVMRLCERIVVLAQGEVIADGPPGAVRHDPAFIAAYLGSDAHAA</sequence>
<dbReference type="InterPro" id="IPR032823">
    <property type="entry name" value="BCA_ABC_TP_C"/>
</dbReference>
<evidence type="ECO:0000313" key="5">
    <source>
        <dbReference type="EMBL" id="MFG1372267.1"/>
    </source>
</evidence>
<keyword evidence="3 5" id="KW-0067">ATP-binding</keyword>
<evidence type="ECO:0000256" key="3">
    <source>
        <dbReference type="ARBA" id="ARBA00022840"/>
    </source>
</evidence>
<dbReference type="InterPro" id="IPR027417">
    <property type="entry name" value="P-loop_NTPase"/>
</dbReference>
<dbReference type="CDD" id="cd03219">
    <property type="entry name" value="ABC_Mj1267_LivG_branched"/>
    <property type="match status" value="1"/>
</dbReference>
<organism evidence="5 6">
    <name type="scientific">Xanthobacter oligotrophicus</name>
    <dbReference type="NCBI Taxonomy" id="2607286"/>
    <lineage>
        <taxon>Bacteria</taxon>
        <taxon>Pseudomonadati</taxon>
        <taxon>Pseudomonadota</taxon>
        <taxon>Alphaproteobacteria</taxon>
        <taxon>Hyphomicrobiales</taxon>
        <taxon>Xanthobacteraceae</taxon>
        <taxon>Xanthobacter</taxon>
    </lineage>
</organism>
<dbReference type="Gene3D" id="3.40.50.300">
    <property type="entry name" value="P-loop containing nucleotide triphosphate hydrolases"/>
    <property type="match status" value="1"/>
</dbReference>
<dbReference type="GO" id="GO:0005524">
    <property type="term" value="F:ATP binding"/>
    <property type="evidence" value="ECO:0007669"/>
    <property type="project" value="UniProtKB-KW"/>
</dbReference>
<feature type="domain" description="ABC transporter" evidence="4">
    <location>
        <begin position="9"/>
        <end position="256"/>
    </location>
</feature>
<gene>
    <name evidence="5" type="ORF">V5F32_08835</name>
</gene>
<dbReference type="PANTHER" id="PTHR45772">
    <property type="entry name" value="CONSERVED COMPONENT OF ABC TRANSPORTER FOR NATURAL AMINO ACIDS-RELATED"/>
    <property type="match status" value="1"/>
</dbReference>
<name>A0ABW6ZU51_9HYPH</name>
<dbReference type="InterPro" id="IPR051120">
    <property type="entry name" value="ABC_AA/LPS_Transport"/>
</dbReference>
<dbReference type="InterPro" id="IPR003593">
    <property type="entry name" value="AAA+_ATPase"/>
</dbReference>
<dbReference type="PROSITE" id="PS50893">
    <property type="entry name" value="ABC_TRANSPORTER_2"/>
    <property type="match status" value="1"/>
</dbReference>
<keyword evidence="6" id="KW-1185">Reference proteome</keyword>
<dbReference type="Proteomes" id="UP001604002">
    <property type="component" value="Unassembled WGS sequence"/>
</dbReference>
<dbReference type="PANTHER" id="PTHR45772:SF9">
    <property type="entry name" value="CONSERVED COMPONENT OF ABC TRANSPORTER FOR NATURAL AMINO ACIDS"/>
    <property type="match status" value="1"/>
</dbReference>
<dbReference type="Pfam" id="PF00005">
    <property type="entry name" value="ABC_tran"/>
    <property type="match status" value="1"/>
</dbReference>
<dbReference type="SUPFAM" id="SSF52540">
    <property type="entry name" value="P-loop containing nucleoside triphosphate hydrolases"/>
    <property type="match status" value="1"/>
</dbReference>
<evidence type="ECO:0000259" key="4">
    <source>
        <dbReference type="PROSITE" id="PS50893"/>
    </source>
</evidence>
<reference evidence="5 6" key="1">
    <citation type="submission" date="2024-02" db="EMBL/GenBank/DDBJ databases">
        <title>Expansion and revision of Xanthobacter and proposal of Roseixanthobacter gen. nov.</title>
        <authorList>
            <person name="Soltysiak M.P.M."/>
            <person name="Jalihal A."/>
            <person name="Ory A."/>
            <person name="Chrisophersen C."/>
            <person name="Lee A.D."/>
            <person name="Boulton J."/>
            <person name="Springer M."/>
        </authorList>
    </citation>
    <scope>NUCLEOTIDE SEQUENCE [LARGE SCALE GENOMIC DNA]</scope>
    <source>
        <strain evidence="5 6">23A</strain>
    </source>
</reference>
<accession>A0ABW6ZU51</accession>
<comment type="caution">
    <text evidence="5">The sequence shown here is derived from an EMBL/GenBank/DDBJ whole genome shotgun (WGS) entry which is preliminary data.</text>
</comment>
<dbReference type="Pfam" id="PF12399">
    <property type="entry name" value="BCA_ABC_TP_C"/>
    <property type="match status" value="1"/>
</dbReference>